<dbReference type="Gene3D" id="3.90.420.10">
    <property type="entry name" value="Oxidoreductase, molybdopterin-binding domain"/>
    <property type="match status" value="1"/>
</dbReference>
<dbReference type="KEGG" id="cmic:caldi_20190"/>
<dbReference type="PANTHER" id="PTHR43032:SF4">
    <property type="entry name" value="OXIDOREDUCTASE MOLYBDOPTERIN-BINDING DOMAIN-CONTAINING PROTEIN"/>
    <property type="match status" value="1"/>
</dbReference>
<feature type="domain" description="Oxidoreductase molybdopterin-binding" evidence="1">
    <location>
        <begin position="23"/>
        <end position="170"/>
    </location>
</feature>
<dbReference type="CDD" id="cd02109">
    <property type="entry name" value="arch_bact_SO_family_Moco"/>
    <property type="match status" value="1"/>
</dbReference>
<keyword evidence="3" id="KW-1185">Reference proteome</keyword>
<proteinExistence type="predicted"/>
<gene>
    <name evidence="2" type="ORF">caldi_20190</name>
</gene>
<evidence type="ECO:0000313" key="2">
    <source>
        <dbReference type="EMBL" id="BDG60929.1"/>
    </source>
</evidence>
<protein>
    <submittedName>
        <fullName evidence="2">Oxidoreductase</fullName>
    </submittedName>
</protein>
<dbReference type="Proteomes" id="UP001163687">
    <property type="component" value="Chromosome"/>
</dbReference>
<organism evidence="2 3">
    <name type="scientific">Caldinitratiruptor microaerophilus</name>
    <dbReference type="NCBI Taxonomy" id="671077"/>
    <lineage>
        <taxon>Bacteria</taxon>
        <taxon>Bacillati</taxon>
        <taxon>Bacillota</taxon>
        <taxon>Clostridia</taxon>
        <taxon>Eubacteriales</taxon>
        <taxon>Symbiobacteriaceae</taxon>
        <taxon>Caldinitratiruptor</taxon>
    </lineage>
</organism>
<dbReference type="InterPro" id="IPR000572">
    <property type="entry name" value="OxRdtase_Mopterin-bd_dom"/>
</dbReference>
<sequence length="190" mass="22575">MREERARIPPGQVVTRKWPVLHHGDVPRVDLATWTFRVWGLVEEPRTWTWEEFQALPRERVRVDIHCVTRWSRLDTEFEGVPARVLLDAAGALPEARHVLVHAEAGFTTNLPLEDLLRENVLLADRADGEPLTPEHGWPLRLVVPHLYFWKSAKWVRGFELLHEERLGFWERNGYHRRGDPWKQERYWDD</sequence>
<dbReference type="EMBL" id="AP025628">
    <property type="protein sequence ID" value="BDG60929.1"/>
    <property type="molecule type" value="Genomic_DNA"/>
</dbReference>
<name>A0AA35CKE1_9FIRM</name>
<evidence type="ECO:0000313" key="3">
    <source>
        <dbReference type="Proteomes" id="UP001163687"/>
    </source>
</evidence>
<dbReference type="PANTHER" id="PTHR43032">
    <property type="entry name" value="PROTEIN-METHIONINE-SULFOXIDE REDUCTASE"/>
    <property type="match status" value="1"/>
</dbReference>
<dbReference type="RefSeq" id="WP_264841613.1">
    <property type="nucleotide sequence ID" value="NZ_AP025628.1"/>
</dbReference>
<dbReference type="InterPro" id="IPR036374">
    <property type="entry name" value="OxRdtase_Mopterin-bd_sf"/>
</dbReference>
<reference evidence="2" key="1">
    <citation type="submission" date="2022-03" db="EMBL/GenBank/DDBJ databases">
        <title>Complete genome sequence of Caldinitratiruptor microaerophilus.</title>
        <authorList>
            <person name="Mukaiyama R."/>
            <person name="Nishiyama T."/>
            <person name="Ueda K."/>
        </authorList>
    </citation>
    <scope>NUCLEOTIDE SEQUENCE</scope>
    <source>
        <strain evidence="2">JCM 16183</strain>
    </source>
</reference>
<accession>A0AA35CKE1</accession>
<dbReference type="SUPFAM" id="SSF56524">
    <property type="entry name" value="Oxidoreductase molybdopterin-binding domain"/>
    <property type="match status" value="1"/>
</dbReference>
<dbReference type="AlphaFoldDB" id="A0AA35CKE1"/>
<dbReference type="Pfam" id="PF00174">
    <property type="entry name" value="Oxidored_molyb"/>
    <property type="match status" value="1"/>
</dbReference>
<evidence type="ECO:0000259" key="1">
    <source>
        <dbReference type="Pfam" id="PF00174"/>
    </source>
</evidence>